<keyword evidence="8" id="KW-0812">Transmembrane</keyword>
<dbReference type="EMBL" id="GDJX01010210">
    <property type="protein sequence ID" value="JAT57726.1"/>
    <property type="molecule type" value="Transcribed_RNA"/>
</dbReference>
<reference evidence="9" key="1">
    <citation type="submission" date="2015-07" db="EMBL/GenBank/DDBJ databases">
        <title>Transcriptome Assembly of Anthurium amnicola.</title>
        <authorList>
            <person name="Suzuki J."/>
        </authorList>
    </citation>
    <scope>NUCLEOTIDE SEQUENCE</scope>
</reference>
<dbReference type="GO" id="GO:0020037">
    <property type="term" value="F:heme binding"/>
    <property type="evidence" value="ECO:0007669"/>
    <property type="project" value="InterPro"/>
</dbReference>
<keyword evidence="5" id="KW-0560">Oxidoreductase</keyword>
<sequence>MLVLVLVGAICVLATVLYLFLDRKYSVWRRKGVPGPPASVSLSVPKLLLGQESVNDVNQRVYNEFRDSPVAGSYVLGTPVLHLHDPEVIKHVLIKEFQDFNG</sequence>
<organism evidence="9">
    <name type="scientific">Anthurium amnicola</name>
    <dbReference type="NCBI Taxonomy" id="1678845"/>
    <lineage>
        <taxon>Eukaryota</taxon>
        <taxon>Viridiplantae</taxon>
        <taxon>Streptophyta</taxon>
        <taxon>Embryophyta</taxon>
        <taxon>Tracheophyta</taxon>
        <taxon>Spermatophyta</taxon>
        <taxon>Magnoliopsida</taxon>
        <taxon>Liliopsida</taxon>
        <taxon>Araceae</taxon>
        <taxon>Pothoideae</taxon>
        <taxon>Potheae</taxon>
        <taxon>Anthurium</taxon>
    </lineage>
</organism>
<dbReference type="GO" id="GO:0016705">
    <property type="term" value="F:oxidoreductase activity, acting on paired donors, with incorporation or reduction of molecular oxygen"/>
    <property type="evidence" value="ECO:0007669"/>
    <property type="project" value="InterPro"/>
</dbReference>
<dbReference type="GO" id="GO:0005506">
    <property type="term" value="F:iron ion binding"/>
    <property type="evidence" value="ECO:0007669"/>
    <property type="project" value="InterPro"/>
</dbReference>
<keyword evidence="8" id="KW-1133">Transmembrane helix</keyword>
<dbReference type="GO" id="GO:0004497">
    <property type="term" value="F:monooxygenase activity"/>
    <property type="evidence" value="ECO:0007669"/>
    <property type="project" value="UniProtKB-KW"/>
</dbReference>
<feature type="transmembrane region" description="Helical" evidence="8">
    <location>
        <begin position="6"/>
        <end position="21"/>
    </location>
</feature>
<dbReference type="InterPro" id="IPR050476">
    <property type="entry name" value="Insect_CytP450_Detox"/>
</dbReference>
<gene>
    <name evidence="9" type="primary">CYP6B7</name>
    <name evidence="9" type="ORF">g.25263</name>
</gene>
<evidence type="ECO:0000313" key="9">
    <source>
        <dbReference type="EMBL" id="JAT57726.1"/>
    </source>
</evidence>
<evidence type="ECO:0000256" key="3">
    <source>
        <dbReference type="ARBA" id="ARBA00022617"/>
    </source>
</evidence>
<keyword evidence="7" id="KW-0503">Monooxygenase</keyword>
<dbReference type="PANTHER" id="PTHR24292">
    <property type="entry name" value="CYTOCHROME P450"/>
    <property type="match status" value="1"/>
</dbReference>
<keyword evidence="4" id="KW-0479">Metal-binding</keyword>
<comment type="similarity">
    <text evidence="2">Belongs to the cytochrome P450 family.</text>
</comment>
<evidence type="ECO:0000256" key="2">
    <source>
        <dbReference type="ARBA" id="ARBA00010617"/>
    </source>
</evidence>
<evidence type="ECO:0000256" key="4">
    <source>
        <dbReference type="ARBA" id="ARBA00022723"/>
    </source>
</evidence>
<comment type="cofactor">
    <cofactor evidence="1">
        <name>heme</name>
        <dbReference type="ChEBI" id="CHEBI:30413"/>
    </cofactor>
</comment>
<evidence type="ECO:0000256" key="6">
    <source>
        <dbReference type="ARBA" id="ARBA00023004"/>
    </source>
</evidence>
<feature type="non-terminal residue" evidence="9">
    <location>
        <position position="102"/>
    </location>
</feature>
<proteinExistence type="inferred from homology"/>
<keyword evidence="3" id="KW-0349">Heme</keyword>
<dbReference type="InterPro" id="IPR036396">
    <property type="entry name" value="Cyt_P450_sf"/>
</dbReference>
<evidence type="ECO:0000256" key="7">
    <source>
        <dbReference type="ARBA" id="ARBA00023033"/>
    </source>
</evidence>
<evidence type="ECO:0000256" key="5">
    <source>
        <dbReference type="ARBA" id="ARBA00023002"/>
    </source>
</evidence>
<dbReference type="SUPFAM" id="SSF48264">
    <property type="entry name" value="Cytochrome P450"/>
    <property type="match status" value="1"/>
</dbReference>
<keyword evidence="8" id="KW-0472">Membrane</keyword>
<dbReference type="PANTHER" id="PTHR24292:SF54">
    <property type="entry name" value="CYP9F3-RELATED"/>
    <property type="match status" value="1"/>
</dbReference>
<keyword evidence="6" id="KW-0408">Iron</keyword>
<protein>
    <submittedName>
        <fullName evidence="9">Cytochrome P450 6B7</fullName>
    </submittedName>
</protein>
<dbReference type="Gene3D" id="1.10.630.10">
    <property type="entry name" value="Cytochrome P450"/>
    <property type="match status" value="1"/>
</dbReference>
<evidence type="ECO:0000256" key="8">
    <source>
        <dbReference type="SAM" id="Phobius"/>
    </source>
</evidence>
<evidence type="ECO:0000256" key="1">
    <source>
        <dbReference type="ARBA" id="ARBA00001971"/>
    </source>
</evidence>
<name>A0A1D1YSY1_9ARAE</name>
<accession>A0A1D1YSY1</accession>
<dbReference type="AlphaFoldDB" id="A0A1D1YSY1"/>